<dbReference type="SMART" id="SM00129">
    <property type="entry name" value="KISc"/>
    <property type="match status" value="1"/>
</dbReference>
<proteinExistence type="inferred from homology"/>
<evidence type="ECO:0000256" key="3">
    <source>
        <dbReference type="PROSITE-ProRule" id="PRU00283"/>
    </source>
</evidence>
<evidence type="ECO:0000313" key="5">
    <source>
        <dbReference type="EMBL" id="CAL6051981.1"/>
    </source>
</evidence>
<dbReference type="PANTHER" id="PTHR47968">
    <property type="entry name" value="CENTROMERE PROTEIN E"/>
    <property type="match status" value="1"/>
</dbReference>
<dbReference type="Proteomes" id="UP001642409">
    <property type="component" value="Unassembled WGS sequence"/>
</dbReference>
<keyword evidence="2 3" id="KW-0505">Motor protein</keyword>
<dbReference type="PROSITE" id="PS50067">
    <property type="entry name" value="KINESIN_MOTOR_2"/>
    <property type="match status" value="1"/>
</dbReference>
<keyword evidence="3" id="KW-0547">Nucleotide-binding</keyword>
<evidence type="ECO:0000256" key="1">
    <source>
        <dbReference type="ARBA" id="ARBA00023054"/>
    </source>
</evidence>
<dbReference type="EMBL" id="CAXDID020000190">
    <property type="protein sequence ID" value="CAL6051981.1"/>
    <property type="molecule type" value="Genomic_DNA"/>
</dbReference>
<dbReference type="PRINTS" id="PR00380">
    <property type="entry name" value="KINESINHEAVY"/>
</dbReference>
<name>A0ABP1K3Z2_9EUKA</name>
<evidence type="ECO:0000313" key="6">
    <source>
        <dbReference type="Proteomes" id="UP001642409"/>
    </source>
</evidence>
<keyword evidence="3" id="KW-0067">ATP-binding</keyword>
<sequence>MSIPFIYKFNRAFDIQSSNMDVFAQSFLPFVEAITQGYNSCIFTYGQTGSGKSFTMYGTPDHAGCIQYSFKYIINYISTKSGSVLKASYFEIRDENIRDLLSNQHELMIDENLQQGYYIGNLSEHRCRTEADLENILKKGYENRQVSCVRMAASCAKSHYIFTIKLEQTEMVDEKQLKRVGTLNLVDLSGYRPYFLYLTESGIPVMGQGPNNLDIFLKNLAENSSNTPYTDSVLTRFLQNAYEMKFISLLKMFQNVLNTQVVSQNRIKKLSKTYKTYKLLKRLIFEVLYLCTKFSLYLYYFTPELQNIKSKNSLNRDRQFRFRAGESVRFLFVLSVFLLQKFLWDHKFLNFVQFLVVCFRNENQNQNQINQNPNEIQNVILLLSQEWKYEHDNQNAYYTEAHNQVNSSRFHLERKYLTHYYEKLGAG</sequence>
<evidence type="ECO:0000259" key="4">
    <source>
        <dbReference type="PROSITE" id="PS50067"/>
    </source>
</evidence>
<dbReference type="Pfam" id="PF00225">
    <property type="entry name" value="Kinesin"/>
    <property type="match status" value="1"/>
</dbReference>
<feature type="binding site" evidence="3">
    <location>
        <begin position="46"/>
        <end position="53"/>
    </location>
    <ligand>
        <name>ATP</name>
        <dbReference type="ChEBI" id="CHEBI:30616"/>
    </ligand>
</feature>
<evidence type="ECO:0000256" key="2">
    <source>
        <dbReference type="ARBA" id="ARBA00023175"/>
    </source>
</evidence>
<dbReference type="Gene3D" id="3.40.850.10">
    <property type="entry name" value="Kinesin motor domain"/>
    <property type="match status" value="1"/>
</dbReference>
<comment type="similarity">
    <text evidence="3">Belongs to the TRAFAC class myosin-kinesin ATPase superfamily. Kinesin family.</text>
</comment>
<protein>
    <submittedName>
        <fullName evidence="5">Kinesin-like_protein</fullName>
    </submittedName>
</protein>
<dbReference type="InterPro" id="IPR027417">
    <property type="entry name" value="P-loop_NTPase"/>
</dbReference>
<dbReference type="PANTHER" id="PTHR47968:SF75">
    <property type="entry name" value="CENTROMERE-ASSOCIATED PROTEIN E"/>
    <property type="match status" value="1"/>
</dbReference>
<dbReference type="InterPro" id="IPR036961">
    <property type="entry name" value="Kinesin_motor_dom_sf"/>
</dbReference>
<keyword evidence="6" id="KW-1185">Reference proteome</keyword>
<dbReference type="InterPro" id="IPR001752">
    <property type="entry name" value="Kinesin_motor_dom"/>
</dbReference>
<comment type="caution">
    <text evidence="5">The sequence shown here is derived from an EMBL/GenBank/DDBJ whole genome shotgun (WGS) entry which is preliminary data.</text>
</comment>
<dbReference type="SUPFAM" id="SSF52540">
    <property type="entry name" value="P-loop containing nucleoside triphosphate hydrolases"/>
    <property type="match status" value="1"/>
</dbReference>
<reference evidence="5 6" key="1">
    <citation type="submission" date="2024-07" db="EMBL/GenBank/DDBJ databases">
        <authorList>
            <person name="Akdeniz Z."/>
        </authorList>
    </citation>
    <scope>NUCLEOTIDE SEQUENCE [LARGE SCALE GENOMIC DNA]</scope>
</reference>
<organism evidence="5 6">
    <name type="scientific">Hexamita inflata</name>
    <dbReference type="NCBI Taxonomy" id="28002"/>
    <lineage>
        <taxon>Eukaryota</taxon>
        <taxon>Metamonada</taxon>
        <taxon>Diplomonadida</taxon>
        <taxon>Hexamitidae</taxon>
        <taxon>Hexamitinae</taxon>
        <taxon>Hexamita</taxon>
    </lineage>
</organism>
<feature type="domain" description="Kinesin motor" evidence="4">
    <location>
        <begin position="1"/>
        <end position="190"/>
    </location>
</feature>
<accession>A0ABP1K3Z2</accession>
<gene>
    <name evidence="5" type="ORF">HINF_LOCUS44630</name>
</gene>
<dbReference type="InterPro" id="IPR027640">
    <property type="entry name" value="Kinesin-like_fam"/>
</dbReference>
<keyword evidence="1" id="KW-0175">Coiled coil</keyword>